<evidence type="ECO:0000313" key="1">
    <source>
        <dbReference type="EMBL" id="KXA29674.1"/>
    </source>
</evidence>
<protein>
    <recommendedName>
        <fullName evidence="3">YolD-like protein</fullName>
    </recommendedName>
</protein>
<dbReference type="RefSeq" id="WP_060800362.1">
    <property type="nucleotide sequence ID" value="NZ_KQ957101.1"/>
</dbReference>
<accession>A0A133PM97</accession>
<sequence length="114" mass="13101">MVDRSYLPFKSAREYMDRGMAKWMGFFISEHTTALSHMGDFIDFSSQMSNEEIVLLISQVYVNSLKVLVFTSHRQDPYLGRIKGIFDGRIYLSGEEPLNIVFGDIIKIVLAEDL</sequence>
<evidence type="ECO:0008006" key="3">
    <source>
        <dbReference type="Google" id="ProtNLM"/>
    </source>
</evidence>
<dbReference type="PATRIC" id="fig|54005.3.peg.1284"/>
<proteinExistence type="predicted"/>
<name>A0A133PM97_9FIRM</name>
<dbReference type="Proteomes" id="UP000070174">
    <property type="component" value="Unassembled WGS sequence"/>
</dbReference>
<reference evidence="1 2" key="1">
    <citation type="submission" date="2016-01" db="EMBL/GenBank/DDBJ databases">
        <authorList>
            <person name="Oliw E.H."/>
        </authorList>
    </citation>
    <scope>NUCLEOTIDE SEQUENCE [LARGE SCALE GENOMIC DNA]</scope>
    <source>
        <strain evidence="1 2">CMW7756A</strain>
    </source>
</reference>
<dbReference type="EMBL" id="LRQE01000034">
    <property type="protein sequence ID" value="KXA29674.1"/>
    <property type="molecule type" value="Genomic_DNA"/>
</dbReference>
<organism evidence="1">
    <name type="scientific">Peptoniphilus harei</name>
    <dbReference type="NCBI Taxonomy" id="54005"/>
    <lineage>
        <taxon>Bacteria</taxon>
        <taxon>Bacillati</taxon>
        <taxon>Bacillota</taxon>
        <taxon>Tissierellia</taxon>
        <taxon>Tissierellales</taxon>
        <taxon>Peptoniphilaceae</taxon>
        <taxon>Peptoniphilus</taxon>
    </lineage>
</organism>
<gene>
    <name evidence="1" type="ORF">HMPREF3229_01300</name>
</gene>
<evidence type="ECO:0000313" key="2">
    <source>
        <dbReference type="Proteomes" id="UP000070174"/>
    </source>
</evidence>
<dbReference type="AlphaFoldDB" id="A0A133PM97"/>
<comment type="caution">
    <text evidence="1">The sequence shown here is derived from an EMBL/GenBank/DDBJ whole genome shotgun (WGS) entry which is preliminary data.</text>
</comment>